<proteinExistence type="inferred from homology"/>
<evidence type="ECO:0000256" key="7">
    <source>
        <dbReference type="SAM" id="Coils"/>
    </source>
</evidence>
<protein>
    <recommendedName>
        <fullName evidence="3">Cilia- and flagella-associated protein 157</fullName>
    </recommendedName>
</protein>
<evidence type="ECO:0000256" key="4">
    <source>
        <dbReference type="ARBA" id="ARBA00023054"/>
    </source>
</evidence>
<feature type="compositionally biased region" description="Basic and acidic residues" evidence="8">
    <location>
        <begin position="325"/>
        <end position="335"/>
    </location>
</feature>
<feature type="compositionally biased region" description="Low complexity" evidence="8">
    <location>
        <begin position="415"/>
        <end position="429"/>
    </location>
</feature>
<organism evidence="9 10">
    <name type="scientific">Neocallimastix californiae</name>
    <dbReference type="NCBI Taxonomy" id="1754190"/>
    <lineage>
        <taxon>Eukaryota</taxon>
        <taxon>Fungi</taxon>
        <taxon>Fungi incertae sedis</taxon>
        <taxon>Chytridiomycota</taxon>
        <taxon>Chytridiomycota incertae sedis</taxon>
        <taxon>Neocallimastigomycetes</taxon>
        <taxon>Neocallimastigales</taxon>
        <taxon>Neocallimastigaceae</taxon>
        <taxon>Neocallimastix</taxon>
    </lineage>
</organism>
<name>A0A1Y2ABQ2_9FUNG</name>
<reference evidence="9 10" key="1">
    <citation type="submission" date="2016-08" db="EMBL/GenBank/DDBJ databases">
        <title>A Parts List for Fungal Cellulosomes Revealed by Comparative Genomics.</title>
        <authorList>
            <consortium name="DOE Joint Genome Institute"/>
            <person name="Haitjema C.H."/>
            <person name="Gilmore S.P."/>
            <person name="Henske J.K."/>
            <person name="Solomon K.V."/>
            <person name="De Groot R."/>
            <person name="Kuo A."/>
            <person name="Mondo S.J."/>
            <person name="Salamov A.A."/>
            <person name="Labutti K."/>
            <person name="Zhao Z."/>
            <person name="Chiniquy J."/>
            <person name="Barry K."/>
            <person name="Brewer H.M."/>
            <person name="Purvine S.O."/>
            <person name="Wright A.T."/>
            <person name="Boxma B."/>
            <person name="Van Alen T."/>
            <person name="Hackstein J.H."/>
            <person name="Baker S.E."/>
            <person name="Grigoriev I.V."/>
            <person name="O'Malley M.A."/>
        </authorList>
    </citation>
    <scope>NUCLEOTIDE SEQUENCE [LARGE SCALE GENOMIC DNA]</scope>
    <source>
        <strain evidence="9 10">G1</strain>
    </source>
</reference>
<evidence type="ECO:0000256" key="2">
    <source>
        <dbReference type="ARBA" id="ARBA00010841"/>
    </source>
</evidence>
<feature type="region of interest" description="Disordered" evidence="8">
    <location>
        <begin position="629"/>
        <end position="659"/>
    </location>
</feature>
<gene>
    <name evidence="9" type="ORF">LY90DRAFT_677029</name>
</gene>
<dbReference type="AlphaFoldDB" id="A0A1Y2ABQ2"/>
<keyword evidence="10" id="KW-1185">Reference proteome</keyword>
<dbReference type="OrthoDB" id="166611at2759"/>
<keyword evidence="4 7" id="KW-0175">Coiled coil</keyword>
<feature type="compositionally biased region" description="Low complexity" evidence="8">
    <location>
        <begin position="372"/>
        <end position="391"/>
    </location>
</feature>
<feature type="region of interest" description="Disordered" evidence="8">
    <location>
        <begin position="318"/>
        <end position="438"/>
    </location>
</feature>
<evidence type="ECO:0000256" key="8">
    <source>
        <dbReference type="SAM" id="MobiDB-lite"/>
    </source>
</evidence>
<evidence type="ECO:0000313" key="10">
    <source>
        <dbReference type="Proteomes" id="UP000193920"/>
    </source>
</evidence>
<comment type="similarity">
    <text evidence="2">Belongs to the CFAP157 family.</text>
</comment>
<comment type="subcellular location">
    <subcellularLocation>
        <location evidence="1">Cell projection</location>
        <location evidence="1">Cilium</location>
    </subcellularLocation>
</comment>
<dbReference type="GO" id="GO:0008017">
    <property type="term" value="F:microtubule binding"/>
    <property type="evidence" value="ECO:0007669"/>
    <property type="project" value="TreeGrafter"/>
</dbReference>
<feature type="compositionally biased region" description="Polar residues" evidence="8">
    <location>
        <begin position="631"/>
        <end position="659"/>
    </location>
</feature>
<feature type="coiled-coil region" evidence="7">
    <location>
        <begin position="80"/>
        <end position="167"/>
    </location>
</feature>
<evidence type="ECO:0000256" key="6">
    <source>
        <dbReference type="ARBA" id="ARBA00023273"/>
    </source>
</evidence>
<dbReference type="GO" id="GO:0036064">
    <property type="term" value="C:ciliary basal body"/>
    <property type="evidence" value="ECO:0007669"/>
    <property type="project" value="TreeGrafter"/>
</dbReference>
<dbReference type="EMBL" id="MCOG01000309">
    <property type="protein sequence ID" value="ORY19931.1"/>
    <property type="molecule type" value="Genomic_DNA"/>
</dbReference>
<keyword evidence="6" id="KW-0966">Cell projection</keyword>
<feature type="coiled-coil region" evidence="7">
    <location>
        <begin position="27"/>
        <end position="54"/>
    </location>
</feature>
<keyword evidence="5" id="KW-0969">Cilium</keyword>
<dbReference type="InterPro" id="IPR038844">
    <property type="entry name" value="CFAP157"/>
</dbReference>
<evidence type="ECO:0000256" key="1">
    <source>
        <dbReference type="ARBA" id="ARBA00004138"/>
    </source>
</evidence>
<comment type="caution">
    <text evidence="9">The sequence shown here is derived from an EMBL/GenBank/DDBJ whole genome shotgun (WGS) entry which is preliminary data.</text>
</comment>
<evidence type="ECO:0000313" key="9">
    <source>
        <dbReference type="EMBL" id="ORY19931.1"/>
    </source>
</evidence>
<dbReference type="Proteomes" id="UP000193920">
    <property type="component" value="Unassembled WGS sequence"/>
</dbReference>
<accession>A0A1Y2ABQ2</accession>
<sequence length="766" mass="89547">MAKGKPQPADKSSSDDIDKESKAVAQNLIYEAKIQELTEKIEIFKQKNDILQNENTLLGQTQAASSQNKKDIVEFLNIKVVEHEQHITELLRRIKELEDEKIMIKENRKIELEKLQQEHDEVVTNLNIQNTKYKTELDELTKFKANKKKMETEMEDLRKTIIENEEEYKKTIYNMEKKMLQDKTKLRKEMLQKVNEVVLNFQKVADQQIAETTKRAIQENIIINSQLKKMSEKTVSLLSENQMLQQRNEKLKTANVLLAEIEKIIGKKNKTNQQIMKWIIEQKNLPYINIDKIVEKEIFRDVEKNNIETFKTINEKNSANTSKTTLEKKEMKEENSENSDNQNNKKQENDVNGDTEKSDTEKSRSGHIIFQLNSANNNNMNNSKKNLVNDKNVNKKDKNDNNTLKNKNADKENKSSNSLESTRSLSNSETEIDTKNIMEEEDTKNKLVLHKMLTNSSKKLNNDIDLINRAIRLQELVNMLTSFFLFFPENNNYPFAEIYDEHRHRRQKKEIKDFIDKEQVMDNFNKNIKDSNNQLIKKEENHGDSDNESEKEGLEYDVEINEKYEKSPESRNIHIYDTDDLSEVINKMKALVKKKNLTTYDQEAYFKKLIDSKLKNFLNARSVYSYRKAQTKTNPASSDNKTQLPSINKNNAYKSSNDSSKISLNEMVKQLPSHIDSSKNYNMQDYENIFQKKQTNDKIIKKTRGLSDSDSTFIINNKISGRKGINGDSNNHERKEFINNKTQKASAKPFTLRKHSLEHSRIKLVE</sequence>
<evidence type="ECO:0000256" key="3">
    <source>
        <dbReference type="ARBA" id="ARBA00014087"/>
    </source>
</evidence>
<dbReference type="PANTHER" id="PTHR31954:SF1">
    <property type="entry name" value="CILIA- AND FLAGELLA-ASSOCIATED PROTEIN 157"/>
    <property type="match status" value="1"/>
</dbReference>
<dbReference type="PANTHER" id="PTHR31954">
    <property type="entry name" value="CILIA- AND FLAGELLA-ASSOCIATED PROTEIN 157"/>
    <property type="match status" value="1"/>
</dbReference>
<evidence type="ECO:0000256" key="5">
    <source>
        <dbReference type="ARBA" id="ARBA00023069"/>
    </source>
</evidence>
<feature type="compositionally biased region" description="Basic and acidic residues" evidence="8">
    <location>
        <begin position="343"/>
        <end position="364"/>
    </location>
</feature>